<keyword evidence="3" id="KW-1185">Reference proteome</keyword>
<proteinExistence type="predicted"/>
<feature type="compositionally biased region" description="Low complexity" evidence="1">
    <location>
        <begin position="63"/>
        <end position="74"/>
    </location>
</feature>
<feature type="compositionally biased region" description="Basic and acidic residues" evidence="1">
    <location>
        <begin position="20"/>
        <end position="43"/>
    </location>
</feature>
<feature type="region of interest" description="Disordered" evidence="1">
    <location>
        <begin position="60"/>
        <end position="112"/>
    </location>
</feature>
<gene>
    <name evidence="2" type="ORF">PIB30_067708</name>
</gene>
<dbReference type="Proteomes" id="UP001341840">
    <property type="component" value="Unassembled WGS sequence"/>
</dbReference>
<reference evidence="2 3" key="1">
    <citation type="journal article" date="2023" name="Plants (Basel)">
        <title>Bridging the Gap: Combining Genomics and Transcriptomics Approaches to Understand Stylosanthes scabra, an Orphan Legume from the Brazilian Caatinga.</title>
        <authorList>
            <person name="Ferreira-Neto J.R.C."/>
            <person name="da Silva M.D."/>
            <person name="Binneck E."/>
            <person name="de Melo N.F."/>
            <person name="da Silva R.H."/>
            <person name="de Melo A.L.T.M."/>
            <person name="Pandolfi V."/>
            <person name="Bustamante F.O."/>
            <person name="Brasileiro-Vidal A.C."/>
            <person name="Benko-Iseppon A.M."/>
        </authorList>
    </citation>
    <scope>NUCLEOTIDE SEQUENCE [LARGE SCALE GENOMIC DNA]</scope>
    <source>
        <tissue evidence="2">Leaves</tissue>
    </source>
</reference>
<evidence type="ECO:0000313" key="3">
    <source>
        <dbReference type="Proteomes" id="UP001341840"/>
    </source>
</evidence>
<feature type="region of interest" description="Disordered" evidence="1">
    <location>
        <begin position="16"/>
        <end position="47"/>
    </location>
</feature>
<sequence length="193" mass="21276">MEMRIDSIYASNLRTLNKSARRETTRRDGTHKVKPSGQREDKSVQTSYASLTKARIIKVSRNGAAPASSTSGPSRKYSHVNSPAEKMPDLSNGWGRHFQGRNEGSFDSEHEKDRNLDAGAEKALLAAEAGAEEALPKNDVYAALWAMLDAELENEAEEIPGQWDLDSILNNWGTIEPDVGPARNYQEPPPAKN</sequence>
<protein>
    <submittedName>
        <fullName evidence="2">Uncharacterized protein</fullName>
    </submittedName>
</protein>
<name>A0ABU6RMQ0_9FABA</name>
<organism evidence="2 3">
    <name type="scientific">Stylosanthes scabra</name>
    <dbReference type="NCBI Taxonomy" id="79078"/>
    <lineage>
        <taxon>Eukaryota</taxon>
        <taxon>Viridiplantae</taxon>
        <taxon>Streptophyta</taxon>
        <taxon>Embryophyta</taxon>
        <taxon>Tracheophyta</taxon>
        <taxon>Spermatophyta</taxon>
        <taxon>Magnoliopsida</taxon>
        <taxon>eudicotyledons</taxon>
        <taxon>Gunneridae</taxon>
        <taxon>Pentapetalae</taxon>
        <taxon>rosids</taxon>
        <taxon>fabids</taxon>
        <taxon>Fabales</taxon>
        <taxon>Fabaceae</taxon>
        <taxon>Papilionoideae</taxon>
        <taxon>50 kb inversion clade</taxon>
        <taxon>dalbergioids sensu lato</taxon>
        <taxon>Dalbergieae</taxon>
        <taxon>Pterocarpus clade</taxon>
        <taxon>Stylosanthes</taxon>
    </lineage>
</organism>
<dbReference type="EMBL" id="JASCZI010030920">
    <property type="protein sequence ID" value="MED6125346.1"/>
    <property type="molecule type" value="Genomic_DNA"/>
</dbReference>
<accession>A0ABU6RMQ0</accession>
<evidence type="ECO:0000256" key="1">
    <source>
        <dbReference type="SAM" id="MobiDB-lite"/>
    </source>
</evidence>
<evidence type="ECO:0000313" key="2">
    <source>
        <dbReference type="EMBL" id="MED6125346.1"/>
    </source>
</evidence>
<comment type="caution">
    <text evidence="2">The sequence shown here is derived from an EMBL/GenBank/DDBJ whole genome shotgun (WGS) entry which is preliminary data.</text>
</comment>